<dbReference type="InterPro" id="IPR001509">
    <property type="entry name" value="Epimerase_deHydtase"/>
</dbReference>
<proteinExistence type="predicted"/>
<evidence type="ECO:0000313" key="3">
    <source>
        <dbReference type="EMBL" id="OGY18981.1"/>
    </source>
</evidence>
<dbReference type="Pfam" id="PF01370">
    <property type="entry name" value="Epimerase"/>
    <property type="match status" value="1"/>
</dbReference>
<dbReference type="PRINTS" id="PR01713">
    <property type="entry name" value="NUCEPIMERASE"/>
</dbReference>
<dbReference type="STRING" id="1797589.A2784_03560"/>
<dbReference type="SUPFAM" id="SSF51735">
    <property type="entry name" value="NAD(P)-binding Rossmann-fold domains"/>
    <property type="match status" value="1"/>
</dbReference>
<comment type="caution">
    <text evidence="3">The sequence shown here is derived from an EMBL/GenBank/DDBJ whole genome shotgun (WGS) entry which is preliminary data.</text>
</comment>
<accession>A0A1G1VU90</accession>
<dbReference type="InterPro" id="IPR036291">
    <property type="entry name" value="NAD(P)-bd_dom_sf"/>
</dbReference>
<evidence type="ECO:0000313" key="4">
    <source>
        <dbReference type="Proteomes" id="UP000177324"/>
    </source>
</evidence>
<gene>
    <name evidence="3" type="ORF">A2784_03560</name>
</gene>
<dbReference type="AlphaFoldDB" id="A0A1G1VU90"/>
<dbReference type="PANTHER" id="PTHR43574">
    <property type="entry name" value="EPIMERASE-RELATED"/>
    <property type="match status" value="1"/>
</dbReference>
<evidence type="ECO:0000256" key="1">
    <source>
        <dbReference type="ARBA" id="ARBA00023027"/>
    </source>
</evidence>
<reference evidence="3 4" key="1">
    <citation type="journal article" date="2016" name="Nat. Commun.">
        <title>Thousands of microbial genomes shed light on interconnected biogeochemical processes in an aquifer system.</title>
        <authorList>
            <person name="Anantharaman K."/>
            <person name="Brown C.T."/>
            <person name="Hug L.A."/>
            <person name="Sharon I."/>
            <person name="Castelle C.J."/>
            <person name="Probst A.J."/>
            <person name="Thomas B.C."/>
            <person name="Singh A."/>
            <person name="Wilkins M.J."/>
            <person name="Karaoz U."/>
            <person name="Brodie E.L."/>
            <person name="Williams K.H."/>
            <person name="Hubbard S.S."/>
            <person name="Banfield J.F."/>
        </authorList>
    </citation>
    <scope>NUCLEOTIDE SEQUENCE [LARGE SCALE GENOMIC DNA]</scope>
</reference>
<evidence type="ECO:0000259" key="2">
    <source>
        <dbReference type="Pfam" id="PF01370"/>
    </source>
</evidence>
<keyword evidence="1" id="KW-0520">NAD</keyword>
<dbReference type="Proteomes" id="UP000177324">
    <property type="component" value="Unassembled WGS sequence"/>
</dbReference>
<dbReference type="Gene3D" id="3.40.50.720">
    <property type="entry name" value="NAD(P)-binding Rossmann-like Domain"/>
    <property type="match status" value="1"/>
</dbReference>
<sequence length="291" mass="32688">MRILVTGGVGFIGSHLVERLRQENHQVVIFDKKTGRDVNNFSQLKRVLAKNNFDVVAHLAAQAGVRRSFEEPELYERTNVAGTINLLECLKSYPKTRLVFTSSSSVYGNSARIPFQENDACRKPISVYAATKLAAELMCQVYADRYGLKTTILRLFTVYGPGNRRDMAAFTFTRDIMEGKPIKLFGKDIARDFTYVDDIVDGIVRAINKPLGFEIINLGNSRPVKVSEFIAEIERAGGKRANIIADKLPIGDVIKTWADINKAKKLLDWEPKTGLKPGVEKLVNWFMMQQG</sequence>
<protein>
    <recommendedName>
        <fullName evidence="2">NAD-dependent epimerase/dehydratase domain-containing protein</fullName>
    </recommendedName>
</protein>
<feature type="domain" description="NAD-dependent epimerase/dehydratase" evidence="2">
    <location>
        <begin position="3"/>
        <end position="219"/>
    </location>
</feature>
<dbReference type="EMBL" id="MHCH01000006">
    <property type="protein sequence ID" value="OGY18981.1"/>
    <property type="molecule type" value="Genomic_DNA"/>
</dbReference>
<name>A0A1G1VU90_9BACT</name>
<organism evidence="3 4">
    <name type="scientific">Candidatus Chisholmbacteria bacterium RIFCSPHIGHO2_01_FULL_48_12</name>
    <dbReference type="NCBI Taxonomy" id="1797589"/>
    <lineage>
        <taxon>Bacteria</taxon>
        <taxon>Candidatus Chisholmiibacteriota</taxon>
    </lineage>
</organism>